<dbReference type="EMBL" id="MDAL01000002">
    <property type="protein sequence ID" value="PMN94756.1"/>
    <property type="molecule type" value="Genomic_DNA"/>
</dbReference>
<sequence>MKIYEKGPAPSARRVSLFLAEKNIEIPRVNVDIGGGENLSDEFAALSLNKKIPVLALDDGTSLCESMAICRYIDAAFPTNNHLFGDTPIAIGQVEMWNRIVELDGLFPAFQAFRNITGIYNDRERCVPAWGEESKQRVIEFLPRLEARLEHSAYIAGDTFTVADITAFVMCGFIKNLDIHIDENVPALQKWQQTVANRPAIANAS</sequence>
<dbReference type="PROSITE" id="PS50405">
    <property type="entry name" value="GST_CTER"/>
    <property type="match status" value="1"/>
</dbReference>
<comment type="caution">
    <text evidence="3">The sequence shown here is derived from an EMBL/GenBank/DDBJ whole genome shotgun (WGS) entry which is preliminary data.</text>
</comment>
<dbReference type="Proteomes" id="UP000235387">
    <property type="component" value="Unassembled WGS sequence"/>
</dbReference>
<dbReference type="PANTHER" id="PTHR44051:SF2">
    <property type="entry name" value="HYPOTHETICAL GLUTATHIONE S-TRANSFERASE LIKE PROTEIN"/>
    <property type="match status" value="1"/>
</dbReference>
<gene>
    <name evidence="3" type="ORF">BCT23_01620</name>
</gene>
<dbReference type="CDD" id="cd03051">
    <property type="entry name" value="GST_N_GTT2_like"/>
    <property type="match status" value="1"/>
</dbReference>
<dbReference type="PANTHER" id="PTHR44051">
    <property type="entry name" value="GLUTATHIONE S-TRANSFERASE-RELATED"/>
    <property type="match status" value="1"/>
</dbReference>
<feature type="domain" description="GST C-terminal" evidence="2">
    <location>
        <begin position="87"/>
        <end position="205"/>
    </location>
</feature>
<protein>
    <recommendedName>
        <fullName evidence="5">Glutathione S-transferase</fullName>
    </recommendedName>
</protein>
<reference evidence="4" key="1">
    <citation type="submission" date="2016-07" db="EMBL/GenBank/DDBJ databases">
        <title>Nontailed viruses are major unrecognized killers of bacteria in the ocean.</title>
        <authorList>
            <person name="Kauffman K."/>
            <person name="Hussain F."/>
            <person name="Yang J."/>
            <person name="Arevalo P."/>
            <person name="Brown J."/>
            <person name="Cutler M."/>
            <person name="Kelly L."/>
            <person name="Polz M.F."/>
        </authorList>
    </citation>
    <scope>NUCLEOTIDE SEQUENCE [LARGE SCALE GENOMIC DNA]</scope>
    <source>
        <strain evidence="4">10N.261.45.A10</strain>
    </source>
</reference>
<evidence type="ECO:0000259" key="1">
    <source>
        <dbReference type="PROSITE" id="PS50404"/>
    </source>
</evidence>
<dbReference type="SFLD" id="SFLDG00358">
    <property type="entry name" value="Main_(cytGST)"/>
    <property type="match status" value="1"/>
</dbReference>
<dbReference type="AlphaFoldDB" id="A0A2N7LGR9"/>
<dbReference type="Pfam" id="PF00043">
    <property type="entry name" value="GST_C"/>
    <property type="match status" value="1"/>
</dbReference>
<dbReference type="InterPro" id="IPR034346">
    <property type="entry name" value="Gtt2-like_C"/>
</dbReference>
<dbReference type="Pfam" id="PF13409">
    <property type="entry name" value="GST_N_2"/>
    <property type="match status" value="1"/>
</dbReference>
<dbReference type="InterPro" id="IPR004046">
    <property type="entry name" value="GST_C"/>
</dbReference>
<dbReference type="CDD" id="cd03182">
    <property type="entry name" value="GST_C_GTT2_like"/>
    <property type="match status" value="1"/>
</dbReference>
<dbReference type="RefSeq" id="WP_102389897.1">
    <property type="nucleotide sequence ID" value="NZ_MDAL01000002.1"/>
</dbReference>
<dbReference type="InterPro" id="IPR040079">
    <property type="entry name" value="Glutathione_S-Trfase"/>
</dbReference>
<evidence type="ECO:0000313" key="3">
    <source>
        <dbReference type="EMBL" id="PMN94756.1"/>
    </source>
</evidence>
<accession>A0A2N7LGR9</accession>
<dbReference type="PROSITE" id="PS50404">
    <property type="entry name" value="GST_NTER"/>
    <property type="match status" value="1"/>
</dbReference>
<feature type="domain" description="GST N-terminal" evidence="1">
    <location>
        <begin position="1"/>
        <end position="81"/>
    </location>
</feature>
<evidence type="ECO:0000259" key="2">
    <source>
        <dbReference type="PROSITE" id="PS50405"/>
    </source>
</evidence>
<evidence type="ECO:0008006" key="5">
    <source>
        <dbReference type="Google" id="ProtNLM"/>
    </source>
</evidence>
<dbReference type="InterPro" id="IPR036249">
    <property type="entry name" value="Thioredoxin-like_sf"/>
</dbReference>
<proteinExistence type="predicted"/>
<dbReference type="InterPro" id="IPR010987">
    <property type="entry name" value="Glutathione-S-Trfase_C-like"/>
</dbReference>
<dbReference type="Gene3D" id="3.40.30.10">
    <property type="entry name" value="Glutaredoxin"/>
    <property type="match status" value="1"/>
</dbReference>
<name>A0A2N7LGR9_9GAMM</name>
<dbReference type="SUPFAM" id="SSF47616">
    <property type="entry name" value="GST C-terminal domain-like"/>
    <property type="match status" value="1"/>
</dbReference>
<dbReference type="SFLD" id="SFLDS00019">
    <property type="entry name" value="Glutathione_Transferase_(cytos"/>
    <property type="match status" value="1"/>
</dbReference>
<dbReference type="InterPro" id="IPR034345">
    <property type="entry name" value="Gtt2-like_N"/>
</dbReference>
<dbReference type="SUPFAM" id="SSF52833">
    <property type="entry name" value="Thioredoxin-like"/>
    <property type="match status" value="1"/>
</dbReference>
<dbReference type="InterPro" id="IPR036282">
    <property type="entry name" value="Glutathione-S-Trfase_C_sf"/>
</dbReference>
<dbReference type="InterPro" id="IPR004045">
    <property type="entry name" value="Glutathione_S-Trfase_N"/>
</dbReference>
<evidence type="ECO:0000313" key="4">
    <source>
        <dbReference type="Proteomes" id="UP000235387"/>
    </source>
</evidence>
<organism evidence="3 4">
    <name type="scientific">Enterovibrio norvegicus</name>
    <dbReference type="NCBI Taxonomy" id="188144"/>
    <lineage>
        <taxon>Bacteria</taxon>
        <taxon>Pseudomonadati</taxon>
        <taxon>Pseudomonadota</taxon>
        <taxon>Gammaproteobacteria</taxon>
        <taxon>Vibrionales</taxon>
        <taxon>Vibrionaceae</taxon>
        <taxon>Enterovibrio</taxon>
    </lineage>
</organism>
<dbReference type="Gene3D" id="1.20.1050.10">
    <property type="match status" value="1"/>
</dbReference>